<reference evidence="2 3" key="1">
    <citation type="submission" date="2019-12" db="EMBL/GenBank/DDBJ databases">
        <title>Nocardia macrotermitis sp. nov. and Nocardia aurantia sp. nov., isolated from the gut of the fungus growing-termite Macrotermes natalensis.</title>
        <authorList>
            <person name="Christine B."/>
            <person name="Rene B."/>
        </authorList>
    </citation>
    <scope>NUCLEOTIDE SEQUENCE [LARGE SCALE GENOMIC DNA]</scope>
    <source>
        <strain evidence="2 3">DSM 102126</strain>
    </source>
</reference>
<dbReference type="EMBL" id="WUTW01000010">
    <property type="protein sequence ID" value="MXQ67986.1"/>
    <property type="molecule type" value="Genomic_DNA"/>
</dbReference>
<accession>A0A6I4WJX5</accession>
<protein>
    <submittedName>
        <fullName evidence="2">DUF397 domain-containing protein</fullName>
    </submittedName>
</protein>
<evidence type="ECO:0000313" key="3">
    <source>
        <dbReference type="Proteomes" id="UP000431901"/>
    </source>
</evidence>
<feature type="domain" description="DUF397" evidence="1">
    <location>
        <begin position="3"/>
        <end position="56"/>
    </location>
</feature>
<dbReference type="Proteomes" id="UP000431901">
    <property type="component" value="Unassembled WGS sequence"/>
</dbReference>
<dbReference type="InterPro" id="IPR007278">
    <property type="entry name" value="DUF397"/>
</dbReference>
<comment type="caution">
    <text evidence="2">The sequence shown here is derived from an EMBL/GenBank/DDBJ whole genome shotgun (WGS) entry which is preliminary data.</text>
</comment>
<evidence type="ECO:0000259" key="1">
    <source>
        <dbReference type="Pfam" id="PF04149"/>
    </source>
</evidence>
<proteinExistence type="predicted"/>
<sequence length="58" mass="6291">MEANWRKASRSDENGGHCIELANAPAAIAIRDSKNPEGPELHVPRPAFRRLTAAIRGA</sequence>
<dbReference type="Pfam" id="PF04149">
    <property type="entry name" value="DUF397"/>
    <property type="match status" value="1"/>
</dbReference>
<dbReference type="OrthoDB" id="3482152at2"/>
<dbReference type="RefSeq" id="WP_161106181.1">
    <property type="nucleotide sequence ID" value="NZ_JBHLYI010000021.1"/>
</dbReference>
<keyword evidence="3" id="KW-1185">Reference proteome</keyword>
<name>A0A6I4WJX5_9ACTN</name>
<dbReference type="AlphaFoldDB" id="A0A6I4WJX5"/>
<evidence type="ECO:0000313" key="2">
    <source>
        <dbReference type="EMBL" id="MXQ67986.1"/>
    </source>
</evidence>
<gene>
    <name evidence="2" type="ORF">GQ466_28615</name>
</gene>
<organism evidence="2 3">
    <name type="scientific">Actinomadura rayongensis</name>
    <dbReference type="NCBI Taxonomy" id="1429076"/>
    <lineage>
        <taxon>Bacteria</taxon>
        <taxon>Bacillati</taxon>
        <taxon>Actinomycetota</taxon>
        <taxon>Actinomycetes</taxon>
        <taxon>Streptosporangiales</taxon>
        <taxon>Thermomonosporaceae</taxon>
        <taxon>Actinomadura</taxon>
    </lineage>
</organism>